<dbReference type="Pfam" id="PF00059">
    <property type="entry name" value="Lectin_C"/>
    <property type="match status" value="1"/>
</dbReference>
<dbReference type="PANTHER" id="PTHR22802:SF458">
    <property type="entry name" value="C-TYPE LECTIN DOMAIN-CONTAINING PROTEIN"/>
    <property type="match status" value="1"/>
</dbReference>
<feature type="region of interest" description="Disordered" evidence="1">
    <location>
        <begin position="439"/>
        <end position="494"/>
    </location>
</feature>
<feature type="chain" id="PRO_5029663194" evidence="3">
    <location>
        <begin position="28"/>
        <end position="609"/>
    </location>
</feature>
<dbReference type="InterPro" id="IPR016186">
    <property type="entry name" value="C-type_lectin-like/link_sf"/>
</dbReference>
<dbReference type="AlphaFoldDB" id="A0A7I8VBD5"/>
<feature type="compositionally biased region" description="Basic and acidic residues" evidence="1">
    <location>
        <begin position="484"/>
        <end position="494"/>
    </location>
</feature>
<keyword evidence="2" id="KW-1133">Transmembrane helix</keyword>
<gene>
    <name evidence="6" type="ORF">DGYR_LOCUS1641</name>
</gene>
<feature type="signal peptide" evidence="3">
    <location>
        <begin position="1"/>
        <end position="27"/>
    </location>
</feature>
<dbReference type="Gene3D" id="3.10.100.10">
    <property type="entry name" value="Mannose-Binding Protein A, subunit A"/>
    <property type="match status" value="1"/>
</dbReference>
<dbReference type="PANTHER" id="PTHR22802">
    <property type="entry name" value="C-TYPE LECTIN SUPERFAMILY MEMBER"/>
    <property type="match status" value="1"/>
</dbReference>
<proteinExistence type="predicted"/>
<keyword evidence="2" id="KW-0472">Membrane</keyword>
<dbReference type="InterPro" id="IPR001304">
    <property type="entry name" value="C-type_lectin-like"/>
</dbReference>
<organism evidence="6 7">
    <name type="scientific">Dimorphilus gyrociliatus</name>
    <dbReference type="NCBI Taxonomy" id="2664684"/>
    <lineage>
        <taxon>Eukaryota</taxon>
        <taxon>Metazoa</taxon>
        <taxon>Spiralia</taxon>
        <taxon>Lophotrochozoa</taxon>
        <taxon>Annelida</taxon>
        <taxon>Polychaeta</taxon>
        <taxon>Polychaeta incertae sedis</taxon>
        <taxon>Dinophilidae</taxon>
        <taxon>Dimorphilus</taxon>
    </lineage>
</organism>
<dbReference type="InterPro" id="IPR016187">
    <property type="entry name" value="CTDL_fold"/>
</dbReference>
<name>A0A7I8VBD5_9ANNE</name>
<evidence type="ECO:0000256" key="1">
    <source>
        <dbReference type="SAM" id="MobiDB-lite"/>
    </source>
</evidence>
<keyword evidence="7" id="KW-1185">Reference proteome</keyword>
<dbReference type="Proteomes" id="UP000549394">
    <property type="component" value="Unassembled WGS sequence"/>
</dbReference>
<dbReference type="SUPFAM" id="SSF56436">
    <property type="entry name" value="C-type lectin-like"/>
    <property type="match status" value="2"/>
</dbReference>
<evidence type="ECO:0000256" key="3">
    <source>
        <dbReference type="SAM" id="SignalP"/>
    </source>
</evidence>
<keyword evidence="3" id="KW-0732">Signal</keyword>
<evidence type="ECO:0000259" key="4">
    <source>
        <dbReference type="PROSITE" id="PS50041"/>
    </source>
</evidence>
<feature type="domain" description="C-type lectin" evidence="4">
    <location>
        <begin position="300"/>
        <end position="411"/>
    </location>
</feature>
<evidence type="ECO:0000313" key="6">
    <source>
        <dbReference type="EMBL" id="CAD5112512.1"/>
    </source>
</evidence>
<dbReference type="InterPro" id="IPR051004">
    <property type="entry name" value="DC-SIGN_domain-containing"/>
</dbReference>
<comment type="caution">
    <text evidence="6">The sequence shown here is derived from an EMBL/GenBank/DDBJ whole genome shotgun (WGS) entry which is preliminary data.</text>
</comment>
<dbReference type="EMBL" id="CAJFCJ010000002">
    <property type="protein sequence ID" value="CAD5112512.1"/>
    <property type="molecule type" value="Genomic_DNA"/>
</dbReference>
<dbReference type="PROSITE" id="PS50041">
    <property type="entry name" value="C_TYPE_LECTIN_2"/>
    <property type="match status" value="1"/>
</dbReference>
<sequence>MVSSNLQLKLYFIFIYLNILSIRVCSGQNIVDCEDEGKIKGIGIDQSNKCFVFLPQADDNRLPPLNFLIAKDLCSSRGFKLAEITNFGESLAVSAHIRREYKLKNPVDYRPNFILAGKESAGGDFQYIDGRPLLQQGCYISNFKTFIDSNREMTPEKCIQDCKSKGYSYASVKENGYKPQHFTDCYCDNILDRSSPSRCSKRCTQLEGKSNYRDYFCGSNNDRSVSAIYRTDGIFSIFDYNQPSWARDKEDRDSHNCILLKSSSRYDDQECFKPDRSALCELTKVDKAGCESKKYTWIDSVNKCINFNRQLFDNWFQARDSCYSLGGDLAVIDSKELFTRISEIHETSYKNEYFWIGASNRQYTWTTTNTSMIFSRFLKSTAFSTKENCFALNIDIENQGGEFGWVDIDCNDMSKDNGVLCMSEIKTITTKPTTKLTTTFKSTKKPTDKPKTTKTPTDKPKPESTTGKVIEKSTKKTGLSTEKVPSKSDKPTVRDTFETSIPINTTVNPTISTKSTSQSILKASNIKESANLELDIGVIIVICLAVAAIIGGIMRVLAYVLIAKTTEEEEIANSDGTLELQDQTNNVNYFQNQIIQNEDKGLKNEQFNY</sequence>
<evidence type="ECO:0000313" key="7">
    <source>
        <dbReference type="Proteomes" id="UP000549394"/>
    </source>
</evidence>
<feature type="compositionally biased region" description="Basic and acidic residues" evidence="1">
    <location>
        <begin position="445"/>
        <end position="462"/>
    </location>
</feature>
<feature type="domain" description="WSC" evidence="5">
    <location>
        <begin position="132"/>
        <end position="232"/>
    </location>
</feature>
<dbReference type="PROSITE" id="PS51212">
    <property type="entry name" value="WSC"/>
    <property type="match status" value="1"/>
</dbReference>
<evidence type="ECO:0000259" key="5">
    <source>
        <dbReference type="PROSITE" id="PS51212"/>
    </source>
</evidence>
<evidence type="ECO:0000256" key="2">
    <source>
        <dbReference type="SAM" id="Phobius"/>
    </source>
</evidence>
<dbReference type="SMART" id="SM00034">
    <property type="entry name" value="CLECT"/>
    <property type="match status" value="1"/>
</dbReference>
<reference evidence="6 7" key="1">
    <citation type="submission" date="2020-08" db="EMBL/GenBank/DDBJ databases">
        <authorList>
            <person name="Hejnol A."/>
        </authorList>
    </citation>
    <scope>NUCLEOTIDE SEQUENCE [LARGE SCALE GENOMIC DNA]</scope>
</reference>
<protein>
    <submittedName>
        <fullName evidence="6">DgyrCDS1726</fullName>
    </submittedName>
</protein>
<dbReference type="InterPro" id="IPR002889">
    <property type="entry name" value="WSC_carb-bd"/>
</dbReference>
<keyword evidence="2" id="KW-0812">Transmembrane</keyword>
<dbReference type="CDD" id="cd00037">
    <property type="entry name" value="CLECT"/>
    <property type="match status" value="1"/>
</dbReference>
<accession>A0A7I8VBD5</accession>
<dbReference type="OrthoDB" id="6040466at2759"/>
<feature type="transmembrane region" description="Helical" evidence="2">
    <location>
        <begin position="536"/>
        <end position="562"/>
    </location>
</feature>